<reference evidence="1 2" key="1">
    <citation type="submission" date="2021-05" db="EMBL/GenBank/DDBJ databases">
        <title>Genome Assembly of Synthetic Allotetraploid Brassica napus Reveals Homoeologous Exchanges between Subgenomes.</title>
        <authorList>
            <person name="Davis J.T."/>
        </authorList>
    </citation>
    <scope>NUCLEOTIDE SEQUENCE [LARGE SCALE GENOMIC DNA]</scope>
    <source>
        <strain evidence="2">cv. Da-Ae</strain>
        <tissue evidence="1">Seedling</tissue>
    </source>
</reference>
<sequence length="142" mass="16793">MFFIFSKMPKNKKCYLLIPKRQELLLERFASFGSIPSTYIEGSGDWHRVRKRRLQMRFKIFATQKLIKGKRPLNKKKTSTLCLVGRLCLILHDMIVHTPLEELQTLVIKLLLPKRVDVSSVWDQTCIHSISFSTWIRKLMLF</sequence>
<accession>A0ABQ8C400</accession>
<keyword evidence="2" id="KW-1185">Reference proteome</keyword>
<dbReference type="EMBL" id="JAGKQM010000009">
    <property type="protein sequence ID" value="KAH0911795.1"/>
    <property type="molecule type" value="Genomic_DNA"/>
</dbReference>
<comment type="caution">
    <text evidence="1">The sequence shown here is derived from an EMBL/GenBank/DDBJ whole genome shotgun (WGS) entry which is preliminary data.</text>
</comment>
<name>A0ABQ8C400_BRANA</name>
<dbReference type="Proteomes" id="UP000824890">
    <property type="component" value="Unassembled WGS sequence"/>
</dbReference>
<proteinExistence type="predicted"/>
<evidence type="ECO:0000313" key="1">
    <source>
        <dbReference type="EMBL" id="KAH0911795.1"/>
    </source>
</evidence>
<gene>
    <name evidence="1" type="ORF">HID58_035116</name>
</gene>
<protein>
    <submittedName>
        <fullName evidence="1">Uncharacterized protein</fullName>
    </submittedName>
</protein>
<organism evidence="1 2">
    <name type="scientific">Brassica napus</name>
    <name type="common">Rape</name>
    <dbReference type="NCBI Taxonomy" id="3708"/>
    <lineage>
        <taxon>Eukaryota</taxon>
        <taxon>Viridiplantae</taxon>
        <taxon>Streptophyta</taxon>
        <taxon>Embryophyta</taxon>
        <taxon>Tracheophyta</taxon>
        <taxon>Spermatophyta</taxon>
        <taxon>Magnoliopsida</taxon>
        <taxon>eudicotyledons</taxon>
        <taxon>Gunneridae</taxon>
        <taxon>Pentapetalae</taxon>
        <taxon>rosids</taxon>
        <taxon>malvids</taxon>
        <taxon>Brassicales</taxon>
        <taxon>Brassicaceae</taxon>
        <taxon>Brassiceae</taxon>
        <taxon>Brassica</taxon>
    </lineage>
</organism>
<evidence type="ECO:0000313" key="2">
    <source>
        <dbReference type="Proteomes" id="UP000824890"/>
    </source>
</evidence>